<protein>
    <submittedName>
        <fullName evidence="1">Uncharacterized protein</fullName>
    </submittedName>
</protein>
<accession>A0A0A9BJJ7</accession>
<evidence type="ECO:0000313" key="1">
    <source>
        <dbReference type="EMBL" id="JAD64094.1"/>
    </source>
</evidence>
<proteinExistence type="predicted"/>
<reference evidence="1" key="2">
    <citation type="journal article" date="2015" name="Data Brief">
        <title>Shoot transcriptome of the giant reed, Arundo donax.</title>
        <authorList>
            <person name="Barrero R.A."/>
            <person name="Guerrero F.D."/>
            <person name="Moolhuijzen P."/>
            <person name="Goolsby J.A."/>
            <person name="Tidwell J."/>
            <person name="Bellgard S.E."/>
            <person name="Bellgard M.I."/>
        </authorList>
    </citation>
    <scope>NUCLEOTIDE SEQUENCE</scope>
    <source>
        <tissue evidence="1">Shoot tissue taken approximately 20 cm above the soil surface</tissue>
    </source>
</reference>
<sequence>MTPLLAPVVPDEYSSAAVSLCLVGGRRYSASRAPAMRSE</sequence>
<dbReference type="AlphaFoldDB" id="A0A0A9BJJ7"/>
<reference evidence="1" key="1">
    <citation type="submission" date="2014-09" db="EMBL/GenBank/DDBJ databases">
        <authorList>
            <person name="Magalhaes I.L.F."/>
            <person name="Oliveira U."/>
            <person name="Santos F.R."/>
            <person name="Vidigal T.H.D.A."/>
            <person name="Brescovit A.D."/>
            <person name="Santos A.J."/>
        </authorList>
    </citation>
    <scope>NUCLEOTIDE SEQUENCE</scope>
    <source>
        <tissue evidence="1">Shoot tissue taken approximately 20 cm above the soil surface</tissue>
    </source>
</reference>
<name>A0A0A9BJJ7_ARUDO</name>
<dbReference type="EMBL" id="GBRH01233801">
    <property type="protein sequence ID" value="JAD64094.1"/>
    <property type="molecule type" value="Transcribed_RNA"/>
</dbReference>
<organism evidence="1">
    <name type="scientific">Arundo donax</name>
    <name type="common">Giant reed</name>
    <name type="synonym">Donax arundinaceus</name>
    <dbReference type="NCBI Taxonomy" id="35708"/>
    <lineage>
        <taxon>Eukaryota</taxon>
        <taxon>Viridiplantae</taxon>
        <taxon>Streptophyta</taxon>
        <taxon>Embryophyta</taxon>
        <taxon>Tracheophyta</taxon>
        <taxon>Spermatophyta</taxon>
        <taxon>Magnoliopsida</taxon>
        <taxon>Liliopsida</taxon>
        <taxon>Poales</taxon>
        <taxon>Poaceae</taxon>
        <taxon>PACMAD clade</taxon>
        <taxon>Arundinoideae</taxon>
        <taxon>Arundineae</taxon>
        <taxon>Arundo</taxon>
    </lineage>
</organism>